<reference evidence="2 3" key="1">
    <citation type="journal article" date="2021" name="Hortic Res">
        <title>Chromosome-scale assembly of the Dendrobium chrysotoxum genome enhances the understanding of orchid evolution.</title>
        <authorList>
            <person name="Zhang Y."/>
            <person name="Zhang G.Q."/>
            <person name="Zhang D."/>
            <person name="Liu X.D."/>
            <person name="Xu X.Y."/>
            <person name="Sun W.H."/>
            <person name="Yu X."/>
            <person name="Zhu X."/>
            <person name="Wang Z.W."/>
            <person name="Zhao X."/>
            <person name="Zhong W.Y."/>
            <person name="Chen H."/>
            <person name="Yin W.L."/>
            <person name="Huang T."/>
            <person name="Niu S.C."/>
            <person name="Liu Z.J."/>
        </authorList>
    </citation>
    <scope>NUCLEOTIDE SEQUENCE [LARGE SCALE GENOMIC DNA]</scope>
    <source>
        <strain evidence="2">Lindl</strain>
    </source>
</reference>
<dbReference type="PANTHER" id="PTHR33649:SF2">
    <property type="entry name" value="PAR1 PROTEIN"/>
    <property type="match status" value="1"/>
</dbReference>
<comment type="caution">
    <text evidence="2">The sequence shown here is derived from an EMBL/GenBank/DDBJ whole genome shotgun (WGS) entry which is preliminary data.</text>
</comment>
<dbReference type="PANTHER" id="PTHR33649">
    <property type="entry name" value="PAR1 PROTEIN"/>
    <property type="match status" value="1"/>
</dbReference>
<dbReference type="Proteomes" id="UP000775213">
    <property type="component" value="Unassembled WGS sequence"/>
</dbReference>
<evidence type="ECO:0008006" key="4">
    <source>
        <dbReference type="Google" id="ProtNLM"/>
    </source>
</evidence>
<evidence type="ECO:0000313" key="3">
    <source>
        <dbReference type="Proteomes" id="UP000775213"/>
    </source>
</evidence>
<feature type="compositionally biased region" description="Polar residues" evidence="1">
    <location>
        <begin position="322"/>
        <end position="348"/>
    </location>
</feature>
<feature type="region of interest" description="Disordered" evidence="1">
    <location>
        <begin position="299"/>
        <end position="357"/>
    </location>
</feature>
<proteinExistence type="predicted"/>
<dbReference type="AlphaFoldDB" id="A0AAV7HKT4"/>
<evidence type="ECO:0000256" key="1">
    <source>
        <dbReference type="SAM" id="MobiDB-lite"/>
    </source>
</evidence>
<protein>
    <recommendedName>
        <fullName evidence="4">PAR1 protein</fullName>
    </recommendedName>
</protein>
<dbReference type="Pfam" id="PF06521">
    <property type="entry name" value="PAR1"/>
    <property type="match status" value="2"/>
</dbReference>
<organism evidence="2 3">
    <name type="scientific">Dendrobium chrysotoxum</name>
    <name type="common">Orchid</name>
    <dbReference type="NCBI Taxonomy" id="161865"/>
    <lineage>
        <taxon>Eukaryota</taxon>
        <taxon>Viridiplantae</taxon>
        <taxon>Streptophyta</taxon>
        <taxon>Embryophyta</taxon>
        <taxon>Tracheophyta</taxon>
        <taxon>Spermatophyta</taxon>
        <taxon>Magnoliopsida</taxon>
        <taxon>Liliopsida</taxon>
        <taxon>Asparagales</taxon>
        <taxon>Orchidaceae</taxon>
        <taxon>Epidendroideae</taxon>
        <taxon>Malaxideae</taxon>
        <taxon>Dendrobiinae</taxon>
        <taxon>Dendrobium</taxon>
    </lineage>
</organism>
<feature type="compositionally biased region" description="Acidic residues" evidence="1">
    <location>
        <begin position="305"/>
        <end position="314"/>
    </location>
</feature>
<evidence type="ECO:0000313" key="2">
    <source>
        <dbReference type="EMBL" id="KAH0469556.1"/>
    </source>
</evidence>
<name>A0AAV7HKT4_DENCH</name>
<dbReference type="EMBL" id="JAGFBR010000002">
    <property type="protein sequence ID" value="KAH0469556.1"/>
    <property type="molecule type" value="Genomic_DNA"/>
</dbReference>
<sequence>MRQKFLFVGGITCEQLDSSACAFAVSSSGLRCVLEKHAQGSGQKEDYTCRSSSVVATRIAGWVETDECVAACGLDRETFGISSDLLLDRRFISRLCSPECYQSCPNVVDLYFNLAAGEGVFLPNLCAVKAERREMAEVNSFGQMTCEQLDRSTCAFAVSSNGLRCLLEKHVRGAGLGEEVYRCRTSSLKATAMASWVETDGCIAACSLERETVGFSSDSLLDRRFMGRLCSPECFLNCPNIVDLYFSIAAGEGAFLPNLCRANGFKREISEKISYASGLKIASSSRLLDRISHLKSPMPSRNLVEFDDPSDEDASTPAAERNQINSNVDLSPTSAPQLNSHSSENPSSGPHIDTPPW</sequence>
<dbReference type="InterPro" id="IPR009489">
    <property type="entry name" value="PAR1"/>
</dbReference>
<keyword evidence="3" id="KW-1185">Reference proteome</keyword>
<gene>
    <name evidence="2" type="ORF">IEQ34_001114</name>
</gene>
<accession>A0AAV7HKT4</accession>